<accession>A0ABP7FDJ9</accession>
<gene>
    <name evidence="2" type="ORF">GCM10022402_14630</name>
</gene>
<feature type="domain" description="DUF397" evidence="1">
    <location>
        <begin position="5"/>
        <end position="76"/>
    </location>
</feature>
<name>A0ABP7FDJ9_9ACTN</name>
<dbReference type="Pfam" id="PF04149">
    <property type="entry name" value="DUF397"/>
    <property type="match status" value="1"/>
</dbReference>
<evidence type="ECO:0000313" key="3">
    <source>
        <dbReference type="Proteomes" id="UP001500908"/>
    </source>
</evidence>
<reference evidence="3" key="1">
    <citation type="journal article" date="2019" name="Int. J. Syst. Evol. Microbiol.">
        <title>The Global Catalogue of Microorganisms (GCM) 10K type strain sequencing project: providing services to taxonomists for standard genome sequencing and annotation.</title>
        <authorList>
            <consortium name="The Broad Institute Genomics Platform"/>
            <consortium name="The Broad Institute Genome Sequencing Center for Infectious Disease"/>
            <person name="Wu L."/>
            <person name="Ma J."/>
        </authorList>
    </citation>
    <scope>NUCLEOTIDE SEQUENCE [LARGE SCALE GENOMIC DNA]</scope>
    <source>
        <strain evidence="3">JCM 17137</strain>
    </source>
</reference>
<dbReference type="RefSeq" id="WP_344968703.1">
    <property type="nucleotide sequence ID" value="NZ_BAABDD010000005.1"/>
</dbReference>
<dbReference type="EMBL" id="BAABDD010000005">
    <property type="protein sequence ID" value="GAA3735516.1"/>
    <property type="molecule type" value="Genomic_DNA"/>
</dbReference>
<keyword evidence="3" id="KW-1185">Reference proteome</keyword>
<proteinExistence type="predicted"/>
<sequence>MTSPAWRKSSYSGGNAQNCVEVAGVWRRSGYEGRDGAYAGQPESTFSHGVRDSRTPESTELFFAGAQWAAFLAPLKREAF</sequence>
<evidence type="ECO:0000313" key="2">
    <source>
        <dbReference type="EMBL" id="GAA3735516.1"/>
    </source>
</evidence>
<protein>
    <submittedName>
        <fullName evidence="2">DUF397 domain-containing protein</fullName>
    </submittedName>
</protein>
<evidence type="ECO:0000259" key="1">
    <source>
        <dbReference type="Pfam" id="PF04149"/>
    </source>
</evidence>
<organism evidence="2 3">
    <name type="scientific">Salinactinospora qingdaonensis</name>
    <dbReference type="NCBI Taxonomy" id="702744"/>
    <lineage>
        <taxon>Bacteria</taxon>
        <taxon>Bacillati</taxon>
        <taxon>Actinomycetota</taxon>
        <taxon>Actinomycetes</taxon>
        <taxon>Streptosporangiales</taxon>
        <taxon>Nocardiopsidaceae</taxon>
        <taxon>Salinactinospora</taxon>
    </lineage>
</organism>
<comment type="caution">
    <text evidence="2">The sequence shown here is derived from an EMBL/GenBank/DDBJ whole genome shotgun (WGS) entry which is preliminary data.</text>
</comment>
<dbReference type="Proteomes" id="UP001500908">
    <property type="component" value="Unassembled WGS sequence"/>
</dbReference>
<dbReference type="InterPro" id="IPR007278">
    <property type="entry name" value="DUF397"/>
</dbReference>